<evidence type="ECO:0000256" key="1">
    <source>
        <dbReference type="SAM" id="SignalP"/>
    </source>
</evidence>
<feature type="signal peptide" evidence="1">
    <location>
        <begin position="1"/>
        <end position="18"/>
    </location>
</feature>
<dbReference type="Proteomes" id="UP000182740">
    <property type="component" value="Unassembled WGS sequence"/>
</dbReference>
<keyword evidence="1" id="KW-0732">Signal</keyword>
<evidence type="ECO:0008006" key="4">
    <source>
        <dbReference type="Google" id="ProtNLM"/>
    </source>
</evidence>
<proteinExistence type="predicted"/>
<protein>
    <recommendedName>
        <fullName evidence="4">DUF3558 domain-containing protein</fullName>
    </recommendedName>
</protein>
<dbReference type="InterPro" id="IPR024520">
    <property type="entry name" value="DUF3558"/>
</dbReference>
<accession>A0A1K1T673</accession>
<dbReference type="PROSITE" id="PS51257">
    <property type="entry name" value="PROKAR_LIPOPROTEIN"/>
    <property type="match status" value="1"/>
</dbReference>
<gene>
    <name evidence="2" type="ORF">SAMN04489730_8363</name>
</gene>
<reference evidence="3" key="1">
    <citation type="submission" date="2016-11" db="EMBL/GenBank/DDBJ databases">
        <authorList>
            <person name="Varghese N."/>
            <person name="Submissions S."/>
        </authorList>
    </citation>
    <scope>NUCLEOTIDE SEQUENCE [LARGE SCALE GENOMIC DNA]</scope>
    <source>
        <strain evidence="3">DSM 44671</strain>
    </source>
</reference>
<name>A0A1K1T673_9PSEU</name>
<feature type="chain" id="PRO_5038577614" description="DUF3558 domain-containing protein" evidence="1">
    <location>
        <begin position="19"/>
        <end position="202"/>
    </location>
</feature>
<evidence type="ECO:0000313" key="3">
    <source>
        <dbReference type="Proteomes" id="UP000182740"/>
    </source>
</evidence>
<keyword evidence="3" id="KW-1185">Reference proteome</keyword>
<evidence type="ECO:0000313" key="2">
    <source>
        <dbReference type="EMBL" id="SFW92066.1"/>
    </source>
</evidence>
<dbReference type="Pfam" id="PF12079">
    <property type="entry name" value="DUF3558"/>
    <property type="match status" value="1"/>
</dbReference>
<dbReference type="AlphaFoldDB" id="A0A1K1T673"/>
<organism evidence="2 3">
    <name type="scientific">Amycolatopsis australiensis</name>
    <dbReference type="NCBI Taxonomy" id="546364"/>
    <lineage>
        <taxon>Bacteria</taxon>
        <taxon>Bacillati</taxon>
        <taxon>Actinomycetota</taxon>
        <taxon>Actinomycetes</taxon>
        <taxon>Pseudonocardiales</taxon>
        <taxon>Pseudonocardiaceae</taxon>
        <taxon>Amycolatopsis</taxon>
    </lineage>
</organism>
<sequence length="202" mass="21314">MRTAILGCAALVSASLLAGCGPSEPERVLAQPPAPVQTGAPLPPDHVDQPVDLTKFDTDPCSLLTTEQVAAVVADPPDGVRPVRQTTAPTYGCSWVEPFGANATASKPANGPRTLTELSATEARKHDELEPWTETSIDGLPAIVYHQRGSTDDCSVAVQVTDQQMLTFEIVGKDLPGNYWANDRCGGVAKMAEAVIGNLRKP</sequence>
<dbReference type="EMBL" id="FPJG01000006">
    <property type="protein sequence ID" value="SFW92066.1"/>
    <property type="molecule type" value="Genomic_DNA"/>
</dbReference>